<reference evidence="1" key="2">
    <citation type="journal article" date="2021" name="Microbiome">
        <title>Successional dynamics and alternative stable states in a saline activated sludge microbial community over 9 years.</title>
        <authorList>
            <person name="Wang Y."/>
            <person name="Ye J."/>
            <person name="Ju F."/>
            <person name="Liu L."/>
            <person name="Boyd J.A."/>
            <person name="Deng Y."/>
            <person name="Parks D.H."/>
            <person name="Jiang X."/>
            <person name="Yin X."/>
            <person name="Woodcroft B.J."/>
            <person name="Tyson G.W."/>
            <person name="Hugenholtz P."/>
            <person name="Polz M.F."/>
            <person name="Zhang T."/>
        </authorList>
    </citation>
    <scope>NUCLEOTIDE SEQUENCE</scope>
    <source>
        <strain evidence="1">HKST-UBA13</strain>
    </source>
</reference>
<dbReference type="Proteomes" id="UP000775877">
    <property type="component" value="Unassembled WGS sequence"/>
</dbReference>
<name>A0A955L2I6_9BACT</name>
<dbReference type="EMBL" id="JAGQLJ010000166">
    <property type="protein sequence ID" value="MCA9381715.1"/>
    <property type="molecule type" value="Genomic_DNA"/>
</dbReference>
<accession>A0A955L2I6</accession>
<reference evidence="1" key="1">
    <citation type="submission" date="2020-04" db="EMBL/GenBank/DDBJ databases">
        <authorList>
            <person name="Zhang T."/>
        </authorList>
    </citation>
    <scope>NUCLEOTIDE SEQUENCE</scope>
    <source>
        <strain evidence="1">HKST-UBA13</strain>
    </source>
</reference>
<comment type="caution">
    <text evidence="1">The sequence shown here is derived from an EMBL/GenBank/DDBJ whole genome shotgun (WGS) entry which is preliminary data.</text>
</comment>
<organism evidence="1 2">
    <name type="scientific">Candidatus Dojkabacteria bacterium</name>
    <dbReference type="NCBI Taxonomy" id="2099670"/>
    <lineage>
        <taxon>Bacteria</taxon>
        <taxon>Candidatus Dojkabacteria</taxon>
    </lineage>
</organism>
<sequence length="122" mass="14754">MYHAILINKQFTDEDFPSTMKVFAEKIDGDWEIFGVEVKDSELEKFVIEVQNEMRPNETWYAHIYNDEEMIVIFKEKIIKVTPHISTWNPIFEYGKSIGIPEEQLDFWPNRFQDELHYFKDK</sequence>
<protein>
    <submittedName>
        <fullName evidence="1">Uncharacterized protein</fullName>
    </submittedName>
</protein>
<proteinExistence type="predicted"/>
<evidence type="ECO:0000313" key="1">
    <source>
        <dbReference type="EMBL" id="MCA9381715.1"/>
    </source>
</evidence>
<evidence type="ECO:0000313" key="2">
    <source>
        <dbReference type="Proteomes" id="UP000775877"/>
    </source>
</evidence>
<dbReference type="AlphaFoldDB" id="A0A955L2I6"/>
<gene>
    <name evidence="1" type="ORF">KC678_05595</name>
</gene>